<feature type="signal peptide" evidence="2">
    <location>
        <begin position="1"/>
        <end position="26"/>
    </location>
</feature>
<keyword evidence="1" id="KW-0472">Membrane</keyword>
<dbReference type="AlphaFoldDB" id="A0A0H5RAQ0"/>
<dbReference type="Pfam" id="PF05439">
    <property type="entry name" value="JTB"/>
    <property type="match status" value="1"/>
</dbReference>
<keyword evidence="2" id="KW-0732">Signal</keyword>
<evidence type="ECO:0000256" key="2">
    <source>
        <dbReference type="SAM" id="SignalP"/>
    </source>
</evidence>
<evidence type="ECO:0000313" key="3">
    <source>
        <dbReference type="EMBL" id="CRZ10727.1"/>
    </source>
</evidence>
<feature type="chain" id="PRO_5005223212" evidence="2">
    <location>
        <begin position="27"/>
        <end position="134"/>
    </location>
</feature>
<dbReference type="InterPro" id="IPR008657">
    <property type="entry name" value="JTB"/>
</dbReference>
<dbReference type="GO" id="GO:0016020">
    <property type="term" value="C:membrane"/>
    <property type="evidence" value="ECO:0007669"/>
    <property type="project" value="InterPro"/>
</dbReference>
<dbReference type="EMBL" id="HACM01010285">
    <property type="protein sequence ID" value="CRZ10727.1"/>
    <property type="molecule type" value="Transcribed_RNA"/>
</dbReference>
<keyword evidence="1" id="KW-0812">Transmembrane</keyword>
<feature type="non-terminal residue" evidence="3">
    <location>
        <position position="1"/>
    </location>
</feature>
<feature type="transmembrane region" description="Helical" evidence="1">
    <location>
        <begin position="99"/>
        <end position="119"/>
    </location>
</feature>
<keyword evidence="1" id="KW-1133">Transmembrane helix</keyword>
<reference evidence="3" key="1">
    <citation type="submission" date="2015-04" db="EMBL/GenBank/DDBJ databases">
        <title>The genome sequence of the plant pathogenic Rhizarian Plasmodiophora brassicae reveals insights in its biotrophic life cycle and the origin of chitin synthesis.</title>
        <authorList>
            <person name="Schwelm A."/>
            <person name="Fogelqvist J."/>
            <person name="Knaust A."/>
            <person name="Julke S."/>
            <person name="Lilja T."/>
            <person name="Dhandapani V."/>
            <person name="Bonilla-Rosso G."/>
            <person name="Karlsson M."/>
            <person name="Shevchenko A."/>
            <person name="Choi S.R."/>
            <person name="Kim H.G."/>
            <person name="Park J.Y."/>
            <person name="Lim Y.P."/>
            <person name="Ludwig-Muller J."/>
            <person name="Dixelius C."/>
        </authorList>
    </citation>
    <scope>NUCLEOTIDE SEQUENCE</scope>
    <source>
        <tissue evidence="3">Potato root galls</tissue>
    </source>
</reference>
<organism evidence="3">
    <name type="scientific">Spongospora subterranea</name>
    <dbReference type="NCBI Taxonomy" id="70186"/>
    <lineage>
        <taxon>Eukaryota</taxon>
        <taxon>Sar</taxon>
        <taxon>Rhizaria</taxon>
        <taxon>Endomyxa</taxon>
        <taxon>Phytomyxea</taxon>
        <taxon>Plasmodiophorida</taxon>
        <taxon>Plasmodiophoridae</taxon>
        <taxon>Spongospora</taxon>
    </lineage>
</organism>
<name>A0A0H5RAQ0_9EUKA</name>
<evidence type="ECO:0000256" key="1">
    <source>
        <dbReference type="SAM" id="Phobius"/>
    </source>
</evidence>
<proteinExistence type="predicted"/>
<sequence length="134" mass="15366">AMAVPVALRQMHQRPITILWLVLVLAHGEDNVSEQSPEPDPFAAPCASYSPIGDCSLCDPAEMSQTWCQHGMARQSYQCIDSLAIFHLPCEYTPDSVSFWFFQAFMATLFVCSLMFIIYRKKHQRDRYSRVRQS</sequence>
<accession>A0A0H5RAQ0</accession>
<protein>
    <submittedName>
        <fullName evidence="3">Uncharacterized protein</fullName>
    </submittedName>
</protein>